<feature type="compositionally biased region" description="Acidic residues" evidence="1">
    <location>
        <begin position="37"/>
        <end position="47"/>
    </location>
</feature>
<dbReference type="EMBL" id="BKCJ010006503">
    <property type="protein sequence ID" value="GEU72490.1"/>
    <property type="molecule type" value="Genomic_DNA"/>
</dbReference>
<evidence type="ECO:0000313" key="2">
    <source>
        <dbReference type="EMBL" id="GEU72490.1"/>
    </source>
</evidence>
<name>A0A6L2MFL8_TANCI</name>
<protein>
    <submittedName>
        <fullName evidence="2">Uncharacterized protein</fullName>
    </submittedName>
</protein>
<proteinExistence type="predicted"/>
<feature type="region of interest" description="Disordered" evidence="1">
    <location>
        <begin position="67"/>
        <end position="102"/>
    </location>
</feature>
<dbReference type="AlphaFoldDB" id="A0A6L2MFL8"/>
<feature type="compositionally biased region" description="Acidic residues" evidence="1">
    <location>
        <begin position="78"/>
        <end position="101"/>
    </location>
</feature>
<comment type="caution">
    <text evidence="2">The sequence shown here is derived from an EMBL/GenBank/DDBJ whole genome shotgun (WGS) entry which is preliminary data.</text>
</comment>
<sequence length="132" mass="15241">MSSSTFTYTSISSDYEELSDVVYVPKPEYPEYLVPSDAEEPIEDQPIPDDALPTTLSPRYIADFDLKEDLKEDHTDYPVDEGDDVDDEPSDNEDDDDDDVECYILPRKKCEERQERESSQHIGIYIEKLQHA</sequence>
<accession>A0A6L2MFL8</accession>
<gene>
    <name evidence="2" type="ORF">Tci_044468</name>
</gene>
<reference evidence="2" key="1">
    <citation type="journal article" date="2019" name="Sci. Rep.">
        <title>Draft genome of Tanacetum cinerariifolium, the natural source of mosquito coil.</title>
        <authorList>
            <person name="Yamashiro T."/>
            <person name="Shiraishi A."/>
            <person name="Satake H."/>
            <person name="Nakayama K."/>
        </authorList>
    </citation>
    <scope>NUCLEOTIDE SEQUENCE</scope>
</reference>
<organism evidence="2">
    <name type="scientific">Tanacetum cinerariifolium</name>
    <name type="common">Dalmatian daisy</name>
    <name type="synonym">Chrysanthemum cinerariifolium</name>
    <dbReference type="NCBI Taxonomy" id="118510"/>
    <lineage>
        <taxon>Eukaryota</taxon>
        <taxon>Viridiplantae</taxon>
        <taxon>Streptophyta</taxon>
        <taxon>Embryophyta</taxon>
        <taxon>Tracheophyta</taxon>
        <taxon>Spermatophyta</taxon>
        <taxon>Magnoliopsida</taxon>
        <taxon>eudicotyledons</taxon>
        <taxon>Gunneridae</taxon>
        <taxon>Pentapetalae</taxon>
        <taxon>asterids</taxon>
        <taxon>campanulids</taxon>
        <taxon>Asterales</taxon>
        <taxon>Asteraceae</taxon>
        <taxon>Asteroideae</taxon>
        <taxon>Anthemideae</taxon>
        <taxon>Anthemidinae</taxon>
        <taxon>Tanacetum</taxon>
    </lineage>
</organism>
<feature type="compositionally biased region" description="Basic and acidic residues" evidence="1">
    <location>
        <begin position="67"/>
        <end position="77"/>
    </location>
</feature>
<evidence type="ECO:0000256" key="1">
    <source>
        <dbReference type="SAM" id="MobiDB-lite"/>
    </source>
</evidence>
<feature type="region of interest" description="Disordered" evidence="1">
    <location>
        <begin position="35"/>
        <end position="55"/>
    </location>
</feature>